<accession>A0ABC9X062</accession>
<organism evidence="2 3">
    <name type="scientific">Grus japonensis</name>
    <name type="common">Japanese crane</name>
    <name type="synonym">Red-crowned crane</name>
    <dbReference type="NCBI Taxonomy" id="30415"/>
    <lineage>
        <taxon>Eukaryota</taxon>
        <taxon>Metazoa</taxon>
        <taxon>Chordata</taxon>
        <taxon>Craniata</taxon>
        <taxon>Vertebrata</taxon>
        <taxon>Euteleostomi</taxon>
        <taxon>Archelosauria</taxon>
        <taxon>Archosauria</taxon>
        <taxon>Dinosauria</taxon>
        <taxon>Saurischia</taxon>
        <taxon>Theropoda</taxon>
        <taxon>Coelurosauria</taxon>
        <taxon>Aves</taxon>
        <taxon>Neognathae</taxon>
        <taxon>Neoaves</taxon>
        <taxon>Gruiformes</taxon>
        <taxon>Gruidae</taxon>
        <taxon>Grus</taxon>
    </lineage>
</organism>
<evidence type="ECO:0000313" key="2">
    <source>
        <dbReference type="EMBL" id="GAB0190966.1"/>
    </source>
</evidence>
<protein>
    <submittedName>
        <fullName evidence="2">Uncharacterized protein</fullName>
    </submittedName>
</protein>
<feature type="region of interest" description="Disordered" evidence="1">
    <location>
        <begin position="1"/>
        <end position="42"/>
    </location>
</feature>
<name>A0ABC9X062_GRUJA</name>
<sequence>MRGREGCRAGPCPGRIFGTSPREGDAEGKVPLQVGGQGKTSGCKEMAAAKPAQNTGVALHSRLEKIESPIPAPFCLH</sequence>
<dbReference type="Proteomes" id="UP001623348">
    <property type="component" value="Unassembled WGS sequence"/>
</dbReference>
<evidence type="ECO:0000313" key="3">
    <source>
        <dbReference type="Proteomes" id="UP001623348"/>
    </source>
</evidence>
<dbReference type="AlphaFoldDB" id="A0ABC9X062"/>
<keyword evidence="3" id="KW-1185">Reference proteome</keyword>
<comment type="caution">
    <text evidence="2">The sequence shown here is derived from an EMBL/GenBank/DDBJ whole genome shotgun (WGS) entry which is preliminary data.</text>
</comment>
<reference evidence="2 3" key="1">
    <citation type="submission" date="2024-06" db="EMBL/GenBank/DDBJ databases">
        <title>The draft genome of Grus japonensis, version 3.</title>
        <authorList>
            <person name="Nabeshima K."/>
            <person name="Suzuki S."/>
            <person name="Onuma M."/>
        </authorList>
    </citation>
    <scope>NUCLEOTIDE SEQUENCE [LARGE SCALE GENOMIC DNA]</scope>
    <source>
        <strain evidence="2 3">451A</strain>
    </source>
</reference>
<dbReference type="EMBL" id="BAAFJT010000005">
    <property type="protein sequence ID" value="GAB0190966.1"/>
    <property type="molecule type" value="Genomic_DNA"/>
</dbReference>
<proteinExistence type="predicted"/>
<evidence type="ECO:0000256" key="1">
    <source>
        <dbReference type="SAM" id="MobiDB-lite"/>
    </source>
</evidence>
<gene>
    <name evidence="2" type="ORF">GRJ2_001561900</name>
</gene>